<dbReference type="EMBL" id="BAAACX010000016">
    <property type="protein sequence ID" value="GAA0403630.1"/>
    <property type="molecule type" value="Genomic_DNA"/>
</dbReference>
<keyword evidence="1" id="KW-0472">Membrane</keyword>
<comment type="caution">
    <text evidence="2">The sequence shown here is derived from an EMBL/GenBank/DDBJ whole genome shotgun (WGS) entry which is preliminary data.</text>
</comment>
<dbReference type="PANTHER" id="PTHR46795:SF2">
    <property type="entry name" value="ABC TRANSPORTER, PERMEASE PROTEIN"/>
    <property type="match status" value="1"/>
</dbReference>
<feature type="transmembrane region" description="Helical" evidence="1">
    <location>
        <begin position="124"/>
        <end position="150"/>
    </location>
</feature>
<keyword evidence="3" id="KW-1185">Reference proteome</keyword>
<keyword evidence="1" id="KW-0812">Transmembrane</keyword>
<accession>A0ABN0YQ98</accession>
<feature type="transmembrane region" description="Helical" evidence="1">
    <location>
        <begin position="179"/>
        <end position="200"/>
    </location>
</feature>
<feature type="transmembrane region" description="Helical" evidence="1">
    <location>
        <begin position="424"/>
        <end position="448"/>
    </location>
</feature>
<dbReference type="InterPro" id="IPR052536">
    <property type="entry name" value="ABC-4_Integral_Memb_Prot"/>
</dbReference>
<name>A0ABN0YQ98_9BACL</name>
<gene>
    <name evidence="2" type="ORF">GCM10008933_37580</name>
</gene>
<feature type="transmembrane region" description="Helical" evidence="1">
    <location>
        <begin position="7"/>
        <end position="28"/>
    </location>
</feature>
<proteinExistence type="predicted"/>
<feature type="transmembrane region" description="Helical" evidence="1">
    <location>
        <begin position="48"/>
        <end position="72"/>
    </location>
</feature>
<evidence type="ECO:0000313" key="3">
    <source>
        <dbReference type="Proteomes" id="UP001500340"/>
    </source>
</evidence>
<keyword evidence="1" id="KW-1133">Transmembrane helix</keyword>
<organism evidence="2 3">
    <name type="scientific">Paenibacillus motobuensis</name>
    <dbReference type="NCBI Taxonomy" id="295324"/>
    <lineage>
        <taxon>Bacteria</taxon>
        <taxon>Bacillati</taxon>
        <taxon>Bacillota</taxon>
        <taxon>Bacilli</taxon>
        <taxon>Bacillales</taxon>
        <taxon>Paenibacillaceae</taxon>
        <taxon>Paenibacillus</taxon>
    </lineage>
</organism>
<evidence type="ECO:0000256" key="1">
    <source>
        <dbReference type="SAM" id="Phobius"/>
    </source>
</evidence>
<protein>
    <submittedName>
        <fullName evidence="2">ABC transporter permease</fullName>
    </submittedName>
</protein>
<dbReference type="Proteomes" id="UP001500340">
    <property type="component" value="Unassembled WGS sequence"/>
</dbReference>
<feature type="transmembrane region" description="Helical" evidence="1">
    <location>
        <begin position="93"/>
        <end position="112"/>
    </location>
</feature>
<feature type="transmembrane region" description="Helical" evidence="1">
    <location>
        <begin position="516"/>
        <end position="534"/>
    </location>
</feature>
<dbReference type="PANTHER" id="PTHR46795">
    <property type="entry name" value="ABC TRANSPORTER PERMEASE-RELATED-RELATED"/>
    <property type="match status" value="1"/>
</dbReference>
<evidence type="ECO:0000313" key="2">
    <source>
        <dbReference type="EMBL" id="GAA0403630.1"/>
    </source>
</evidence>
<feature type="transmembrane region" description="Helical" evidence="1">
    <location>
        <begin position="482"/>
        <end position="504"/>
    </location>
</feature>
<sequence>MLFYENMLIGAGAIVVGIIGGLLTAKLFLMAGSNLLGIVSLPFYVSLYSLLLTIGAFALLFLVISLCTMMLLGSTRLIDLFQSDRHRGAPPQASKLLSLLAALLLVASYYLAASATASTVLIRMVPVTCMTIVGTYFLYTQLSLSLLEWAKRTIEFYWRKTNLVTISNLSYRLKDNSRMFFLVTIISTVTFCAIGVFASINRLSDEFEADYPADIAYVAKQGSRLASKHLEQIRSELQARQVPYQMGGMDLIYVKVKESTLDSEPRTIPLIGFTDYEAAIKAAGLMVSEHPPGAQEALVLLSSQRERLLLEERKLAEYTLEERGIRLRETGITEHVAVPEYLTPELGNSREGTFSGLVVNDSLLQNLKERERTDRFTGFYVDHQEQTMGMAMELTKHGKMDFEAGKPYALTVSGTLFEVQRSSYGALLFFALLVGTVFYIAAGSVLYFRLYSDLDYDRRQYAALTKLGLTRQEMEKVVSQQLALLFFVPIGVAMIHSLFAFIALQSYLYMSIAWEAGLILSSFCLVQVVYFLFIRARYLRNLQKAIRIY</sequence>
<reference evidence="2 3" key="1">
    <citation type="journal article" date="2019" name="Int. J. Syst. Evol. Microbiol.">
        <title>The Global Catalogue of Microorganisms (GCM) 10K type strain sequencing project: providing services to taxonomists for standard genome sequencing and annotation.</title>
        <authorList>
            <consortium name="The Broad Institute Genomics Platform"/>
            <consortium name="The Broad Institute Genome Sequencing Center for Infectious Disease"/>
            <person name="Wu L."/>
            <person name="Ma J."/>
        </authorList>
    </citation>
    <scope>NUCLEOTIDE SEQUENCE [LARGE SCALE GENOMIC DNA]</scope>
    <source>
        <strain evidence="2 3">JCM 12774</strain>
    </source>
</reference>